<dbReference type="EMBL" id="PVEM01000001">
    <property type="protein sequence ID" value="PTD11877.1"/>
    <property type="molecule type" value="Genomic_DNA"/>
</dbReference>
<evidence type="ECO:0000256" key="1">
    <source>
        <dbReference type="SAM" id="MobiDB-lite"/>
    </source>
</evidence>
<proteinExistence type="predicted"/>
<organism evidence="2 4">
    <name type="scientific">Fusarium culmorum</name>
    <dbReference type="NCBI Taxonomy" id="5516"/>
    <lineage>
        <taxon>Eukaryota</taxon>
        <taxon>Fungi</taxon>
        <taxon>Dikarya</taxon>
        <taxon>Ascomycota</taxon>
        <taxon>Pezizomycotina</taxon>
        <taxon>Sordariomycetes</taxon>
        <taxon>Hypocreomycetidae</taxon>
        <taxon>Hypocreales</taxon>
        <taxon>Nectriaceae</taxon>
        <taxon>Fusarium</taxon>
    </lineage>
</organism>
<dbReference type="EMBL" id="CP064750">
    <property type="protein sequence ID" value="QPC65845.1"/>
    <property type="molecule type" value="Genomic_DNA"/>
</dbReference>
<protein>
    <submittedName>
        <fullName evidence="2">Uncharacterized protein</fullName>
    </submittedName>
</protein>
<evidence type="ECO:0000313" key="3">
    <source>
        <dbReference type="EMBL" id="QPC65845.1"/>
    </source>
</evidence>
<feature type="region of interest" description="Disordered" evidence="1">
    <location>
        <begin position="1"/>
        <end position="43"/>
    </location>
</feature>
<keyword evidence="4" id="KW-1185">Reference proteome</keyword>
<evidence type="ECO:0000313" key="2">
    <source>
        <dbReference type="EMBL" id="PTD11877.1"/>
    </source>
</evidence>
<dbReference type="Proteomes" id="UP000663297">
    <property type="component" value="Chromosome 4"/>
</dbReference>
<gene>
    <name evidence="2" type="ORF">FCULG_00002751</name>
    <name evidence="3" type="ORF">HYE67_008076</name>
</gene>
<accession>A0A2T4H7Y8</accession>
<name>A0A2T4H7Y8_FUSCU</name>
<reference evidence="3" key="2">
    <citation type="submission" date="2020-11" db="EMBL/GenBank/DDBJ databases">
        <title>The chromosome-scale genome resource for two endophytic Fusarium species: F. culmorum and F. pseudograminearum.</title>
        <authorList>
            <person name="Yuan Z."/>
        </authorList>
    </citation>
    <scope>NUCLEOTIDE SEQUENCE</scope>
    <source>
        <strain evidence="3">Class2-1B</strain>
    </source>
</reference>
<feature type="compositionally biased region" description="Low complexity" evidence="1">
    <location>
        <begin position="1"/>
        <end position="26"/>
    </location>
</feature>
<reference evidence="2 4" key="1">
    <citation type="submission" date="2018-02" db="EMBL/GenBank/DDBJ databases">
        <title>Fusarium culmorum secondary metabolites in fungal-bacterial-plant interactions.</title>
        <authorList>
            <person name="Schmidt R."/>
        </authorList>
    </citation>
    <scope>NUCLEOTIDE SEQUENCE [LARGE SCALE GENOMIC DNA]</scope>
    <source>
        <strain evidence="2 4">PV</strain>
    </source>
</reference>
<evidence type="ECO:0000313" key="4">
    <source>
        <dbReference type="Proteomes" id="UP000241587"/>
    </source>
</evidence>
<dbReference type="Proteomes" id="UP000241587">
    <property type="component" value="Unassembled WGS sequence"/>
</dbReference>
<dbReference type="AlphaFoldDB" id="A0A2T4H7Y8"/>
<dbReference type="OrthoDB" id="10574505at2759"/>
<sequence>MSETTENTATETPTTENPTTENPATEKPSTETIDVATANTGKDPPIQLTYNVWCHKCNIWITRGKYPAFTQQAFLSFAAC</sequence>